<dbReference type="Pfam" id="PF00806">
    <property type="entry name" value="PUF"/>
    <property type="match status" value="2"/>
</dbReference>
<evidence type="ECO:0000256" key="7">
    <source>
        <dbReference type="SAM" id="MobiDB-lite"/>
    </source>
</evidence>
<dbReference type="GO" id="GO:0003729">
    <property type="term" value="F:mRNA binding"/>
    <property type="evidence" value="ECO:0007669"/>
    <property type="project" value="TreeGrafter"/>
</dbReference>
<evidence type="ECO:0000259" key="8">
    <source>
        <dbReference type="PROSITE" id="PS50303"/>
    </source>
</evidence>
<evidence type="ECO:0000256" key="5">
    <source>
        <dbReference type="ARBA" id="ARBA00022884"/>
    </source>
</evidence>
<dbReference type="PANTHER" id="PTHR12537:SF137">
    <property type="entry name" value="PUMILIO HOMOLOG 16-RELATED"/>
    <property type="match status" value="1"/>
</dbReference>
<dbReference type="GO" id="GO:0006417">
    <property type="term" value="P:regulation of translation"/>
    <property type="evidence" value="ECO:0007669"/>
    <property type="project" value="UniProtKB-KW"/>
</dbReference>
<comment type="caution">
    <text evidence="9">The sequence shown here is derived from an EMBL/GenBank/DDBJ whole genome shotgun (WGS) entry which is preliminary data.</text>
</comment>
<dbReference type="EMBL" id="JAAMPC010000001">
    <property type="protein sequence ID" value="KAG2333383.1"/>
    <property type="molecule type" value="Genomic_DNA"/>
</dbReference>
<dbReference type="InterPro" id="IPR001313">
    <property type="entry name" value="Pumilio_RNA-bd_rpt"/>
</dbReference>
<dbReference type="PROSITE" id="PS50302">
    <property type="entry name" value="PUM"/>
    <property type="match status" value="1"/>
</dbReference>
<dbReference type="SMART" id="SM00025">
    <property type="entry name" value="Pumilio"/>
    <property type="match status" value="4"/>
</dbReference>
<feature type="repeat" description="Pumilio" evidence="6">
    <location>
        <begin position="291"/>
        <end position="330"/>
    </location>
</feature>
<evidence type="ECO:0000256" key="6">
    <source>
        <dbReference type="PROSITE-ProRule" id="PRU00317"/>
    </source>
</evidence>
<organism evidence="9 10">
    <name type="scientific">Brassica carinata</name>
    <name type="common">Ethiopian mustard</name>
    <name type="synonym">Abyssinian cabbage</name>
    <dbReference type="NCBI Taxonomy" id="52824"/>
    <lineage>
        <taxon>Eukaryota</taxon>
        <taxon>Viridiplantae</taxon>
        <taxon>Streptophyta</taxon>
        <taxon>Embryophyta</taxon>
        <taxon>Tracheophyta</taxon>
        <taxon>Spermatophyta</taxon>
        <taxon>Magnoliopsida</taxon>
        <taxon>eudicotyledons</taxon>
        <taxon>Gunneridae</taxon>
        <taxon>Pentapetalae</taxon>
        <taxon>rosids</taxon>
        <taxon>malvids</taxon>
        <taxon>Brassicales</taxon>
        <taxon>Brassicaceae</taxon>
        <taxon>Brassiceae</taxon>
        <taxon>Brassica</taxon>
    </lineage>
</organism>
<feature type="compositionally biased region" description="Pro residues" evidence="7">
    <location>
        <begin position="22"/>
        <end position="40"/>
    </location>
</feature>
<evidence type="ECO:0000256" key="2">
    <source>
        <dbReference type="ARBA" id="ARBA00022490"/>
    </source>
</evidence>
<accession>A0A8X8BG87</accession>
<feature type="domain" description="PUM-HD" evidence="8">
    <location>
        <begin position="123"/>
        <end position="356"/>
    </location>
</feature>
<dbReference type="GO" id="GO:0005737">
    <property type="term" value="C:cytoplasm"/>
    <property type="evidence" value="ECO:0007669"/>
    <property type="project" value="UniProtKB-SubCell"/>
</dbReference>
<name>A0A8X8BG87_BRACI</name>
<keyword evidence="5" id="KW-0694">RNA-binding</keyword>
<evidence type="ECO:0000313" key="9">
    <source>
        <dbReference type="EMBL" id="KAG2333383.1"/>
    </source>
</evidence>
<feature type="region of interest" description="Disordered" evidence="7">
    <location>
        <begin position="1"/>
        <end position="44"/>
    </location>
</feature>
<keyword evidence="2" id="KW-0963">Cytoplasm</keyword>
<dbReference type="PROSITE" id="PS50303">
    <property type="entry name" value="PUM_HD"/>
    <property type="match status" value="1"/>
</dbReference>
<dbReference type="Gene3D" id="1.25.10.10">
    <property type="entry name" value="Leucine-rich Repeat Variant"/>
    <property type="match status" value="1"/>
</dbReference>
<comment type="subcellular location">
    <subcellularLocation>
        <location evidence="1">Cytoplasm</location>
    </subcellularLocation>
</comment>
<keyword evidence="10" id="KW-1185">Reference proteome</keyword>
<dbReference type="PANTHER" id="PTHR12537">
    <property type="entry name" value="RNA BINDING PROTEIN PUMILIO-RELATED"/>
    <property type="match status" value="1"/>
</dbReference>
<dbReference type="InterPro" id="IPR033133">
    <property type="entry name" value="PUM-HD"/>
</dbReference>
<evidence type="ECO:0000256" key="3">
    <source>
        <dbReference type="ARBA" id="ARBA00022737"/>
    </source>
</evidence>
<keyword evidence="3" id="KW-0677">Repeat</keyword>
<dbReference type="InterPro" id="IPR016024">
    <property type="entry name" value="ARM-type_fold"/>
</dbReference>
<keyword evidence="4" id="KW-0810">Translation regulation</keyword>
<sequence>MVNGGDPRITAAGASTEQESPVVPPPPREIPTANIPPPRSTAPNRVNLTAENQSLLNSVRSATTFTVQERDTCLQSLFNLMTSNEEDGAAQFREVVSRSGFRRMASLLTSDLDRFLEMARNKNGSNRIQELLGITDDVDIFFVNAILTRFFHIMTHREASRVAMQGMRVFSEEKKTAMYNYVLHHVLHLACDRVGYAVLKQIIDVWSGLGNFSYRDRLLYIVAQNALYLSYHAHGNYVVQHALQLNDLRCTHNVALSLSGYCVRLSFTKLGSYVVQKLLDTEEGAVWVVVEMMWYDGETLVRLAESDYGNYVVLKALRVMWERNRRYLFWNLAKKLMPYVDRLRGRNIGAFLYWLR</sequence>
<evidence type="ECO:0000313" key="10">
    <source>
        <dbReference type="Proteomes" id="UP000886595"/>
    </source>
</evidence>
<dbReference type="OrthoDB" id="668540at2759"/>
<proteinExistence type="predicted"/>
<evidence type="ECO:0000256" key="4">
    <source>
        <dbReference type="ARBA" id="ARBA00022845"/>
    </source>
</evidence>
<dbReference type="AlphaFoldDB" id="A0A8X8BG87"/>
<protein>
    <recommendedName>
        <fullName evidence="8">PUM-HD domain-containing protein</fullName>
    </recommendedName>
</protein>
<dbReference type="InterPro" id="IPR011989">
    <property type="entry name" value="ARM-like"/>
</dbReference>
<reference evidence="9 10" key="1">
    <citation type="submission" date="2020-02" db="EMBL/GenBank/DDBJ databases">
        <authorList>
            <person name="Ma Q."/>
            <person name="Huang Y."/>
            <person name="Song X."/>
            <person name="Pei D."/>
        </authorList>
    </citation>
    <scope>NUCLEOTIDE SEQUENCE [LARGE SCALE GENOMIC DNA]</scope>
    <source>
        <strain evidence="9">Sxm20200214</strain>
        <tissue evidence="9">Leaf</tissue>
    </source>
</reference>
<evidence type="ECO:0000256" key="1">
    <source>
        <dbReference type="ARBA" id="ARBA00004496"/>
    </source>
</evidence>
<gene>
    <name evidence="9" type="ORF">Bca52824_004563</name>
</gene>
<dbReference type="SUPFAM" id="SSF48371">
    <property type="entry name" value="ARM repeat"/>
    <property type="match status" value="1"/>
</dbReference>
<dbReference type="Proteomes" id="UP000886595">
    <property type="component" value="Unassembled WGS sequence"/>
</dbReference>